<feature type="compositionally biased region" description="Basic and acidic residues" evidence="1">
    <location>
        <begin position="371"/>
        <end position="392"/>
    </location>
</feature>
<organism evidence="2">
    <name type="scientific">Hexamita inflata</name>
    <dbReference type="NCBI Taxonomy" id="28002"/>
    <lineage>
        <taxon>Eukaryota</taxon>
        <taxon>Metamonada</taxon>
        <taxon>Diplomonadida</taxon>
        <taxon>Hexamitidae</taxon>
        <taxon>Hexamitinae</taxon>
        <taxon>Hexamita</taxon>
    </lineage>
</organism>
<sequence>MKQNANIPLLSNVCQNQIVDIHLNLKSEEYDLISNQLLQMQPKPQPAITCPYSKWHLFESTCVYLRPQSDFSFCSLTYSQQHTLKSLLVPSKPSIKITGSQNPSVVIQIIGLESMSYEEFKSLVNCQKFAYYQKSWYIPYTQKLYEFLLELYPPGLSVEIEKTNGNSILNKLFSKCDDILQQQQTICKSQDEYVTVNQYVNSLDDIKNAVSYFRISHKIQIMISDTTLTAEFKKPANYLYNRDGKLIQNITIIHGTRFEICFVAYRSEVLEHAHLLNQQNAVFSIFQQPLSQQQIEIMNQQYMQQMQMVQMQKTLEQQELAQKRLLEAQIVAPKPQQPVKAQQVVPQAEKEAKTVKTAPTIQQDKTAQKPIQKEPKEPKQQNEVKKEPPKPLEIHKKLSELKQKLKNGEKIIIAKNPKTEMQFKFGILGAQIVAQYNDKDWEGIEHIVL</sequence>
<evidence type="ECO:0000313" key="3">
    <source>
        <dbReference type="EMBL" id="CAL6086729.1"/>
    </source>
</evidence>
<gene>
    <name evidence="2" type="ORF">HINF_LOCUS28139</name>
    <name evidence="3" type="ORF">HINF_LOCUS63306</name>
</gene>
<name>A0AA86U4J0_9EUKA</name>
<reference evidence="2" key="1">
    <citation type="submission" date="2023-06" db="EMBL/GenBank/DDBJ databases">
        <authorList>
            <person name="Kurt Z."/>
        </authorList>
    </citation>
    <scope>NUCLEOTIDE SEQUENCE</scope>
</reference>
<accession>A0AA86U4J0</accession>
<dbReference type="Proteomes" id="UP001642409">
    <property type="component" value="Unassembled WGS sequence"/>
</dbReference>
<dbReference type="EMBL" id="CAXDID020000395">
    <property type="protein sequence ID" value="CAL6086729.1"/>
    <property type="molecule type" value="Genomic_DNA"/>
</dbReference>
<dbReference type="EMBL" id="CATOUU010000677">
    <property type="protein sequence ID" value="CAI9940494.1"/>
    <property type="molecule type" value="Genomic_DNA"/>
</dbReference>
<protein>
    <submittedName>
        <fullName evidence="2">Uncharacterized protein</fullName>
    </submittedName>
</protein>
<evidence type="ECO:0000313" key="2">
    <source>
        <dbReference type="EMBL" id="CAI9940494.1"/>
    </source>
</evidence>
<dbReference type="AlphaFoldDB" id="A0AA86U4J0"/>
<comment type="caution">
    <text evidence="2">The sequence shown here is derived from an EMBL/GenBank/DDBJ whole genome shotgun (WGS) entry which is preliminary data.</text>
</comment>
<evidence type="ECO:0000256" key="1">
    <source>
        <dbReference type="SAM" id="MobiDB-lite"/>
    </source>
</evidence>
<keyword evidence="4" id="KW-1185">Reference proteome</keyword>
<feature type="region of interest" description="Disordered" evidence="1">
    <location>
        <begin position="350"/>
        <end position="392"/>
    </location>
</feature>
<reference evidence="3 4" key="2">
    <citation type="submission" date="2024-07" db="EMBL/GenBank/DDBJ databases">
        <authorList>
            <person name="Akdeniz Z."/>
        </authorList>
    </citation>
    <scope>NUCLEOTIDE SEQUENCE [LARGE SCALE GENOMIC DNA]</scope>
</reference>
<evidence type="ECO:0000313" key="4">
    <source>
        <dbReference type="Proteomes" id="UP001642409"/>
    </source>
</evidence>
<proteinExistence type="predicted"/>